<dbReference type="EMBL" id="CP027850">
    <property type="protein sequence ID" value="AVQ04484.1"/>
    <property type="molecule type" value="Genomic_DNA"/>
</dbReference>
<dbReference type="InterPro" id="IPR007428">
    <property type="entry name" value="MlaA"/>
</dbReference>
<dbReference type="RefSeq" id="WP_013080087.1">
    <property type="nucleotide sequence ID" value="NZ_CP027850.1"/>
</dbReference>
<accession>A0ABM6TMM0</accession>
<evidence type="ECO:0000256" key="2">
    <source>
        <dbReference type="ARBA" id="ARBA00022729"/>
    </source>
</evidence>
<keyword evidence="2" id="KW-0732">Signal</keyword>
<comment type="similarity">
    <text evidence="1">Belongs to the MlaA family.</text>
</comment>
<reference evidence="3 4" key="1">
    <citation type="journal article" date="2015" name="Biotechnol. Bioeng.">
        <title>Genome sequence and phenotypic characterization of Caulobacter segnis.</title>
        <authorList>
            <person name="Patel S."/>
            <person name="Fletcher B."/>
            <person name="Scott D.C."/>
            <person name="Ely B."/>
        </authorList>
    </citation>
    <scope>NUCLEOTIDE SEQUENCE [LARGE SCALE GENOMIC DNA]</scope>
    <source>
        <strain evidence="3 4">TK0059</strain>
    </source>
</reference>
<protein>
    <submittedName>
        <fullName evidence="3">VacJ family lipoprotein</fullName>
    </submittedName>
</protein>
<gene>
    <name evidence="3" type="ORF">B7G68_15345</name>
</gene>
<dbReference type="PANTHER" id="PTHR30035">
    <property type="entry name" value="LIPOPROTEIN VACJ-RELATED"/>
    <property type="match status" value="1"/>
</dbReference>
<sequence length="265" mass="27225">MSLNIKADGPVTWAAASLAAALGLGLLAPVHARQPATAATGATGGEVGDPLIAFNRASFGFTRGVDRWAMGPIVRGYMALTPRRVRARLGAAVANLGEPVTALNALAQGHARQASRATGRFVINSTLGVAGLFDVAARAGLEPREADFGQTLGRYGARPGAYVFLPLLGPTTVRDGLGRIADSLADPISLASGGYGSDFGRARLGATAVTQREAADPAVRALEDAADPYAAVRAAYLQHRAFVVAQARGEAAKLPDFEPIAATDL</sequence>
<proteinExistence type="inferred from homology"/>
<dbReference type="Pfam" id="PF04333">
    <property type="entry name" value="MlaA"/>
    <property type="match status" value="1"/>
</dbReference>
<dbReference type="PRINTS" id="PR01805">
    <property type="entry name" value="VACJLIPOPROT"/>
</dbReference>
<organism evidence="3 4">
    <name type="scientific">Caulobacter segnis</name>
    <dbReference type="NCBI Taxonomy" id="88688"/>
    <lineage>
        <taxon>Bacteria</taxon>
        <taxon>Pseudomonadati</taxon>
        <taxon>Pseudomonadota</taxon>
        <taxon>Alphaproteobacteria</taxon>
        <taxon>Caulobacterales</taxon>
        <taxon>Caulobacteraceae</taxon>
        <taxon>Caulobacter</taxon>
    </lineage>
</organism>
<keyword evidence="4" id="KW-1185">Reference proteome</keyword>
<dbReference type="PANTHER" id="PTHR30035:SF3">
    <property type="entry name" value="INTERMEMBRANE PHOSPHOLIPID TRANSPORT SYSTEM LIPOPROTEIN MLAA"/>
    <property type="match status" value="1"/>
</dbReference>
<name>A0ABM6TMM0_9CAUL</name>
<dbReference type="Proteomes" id="UP000240527">
    <property type="component" value="Chromosome"/>
</dbReference>
<keyword evidence="3" id="KW-0449">Lipoprotein</keyword>
<evidence type="ECO:0000313" key="3">
    <source>
        <dbReference type="EMBL" id="AVQ04484.1"/>
    </source>
</evidence>
<evidence type="ECO:0000313" key="4">
    <source>
        <dbReference type="Proteomes" id="UP000240527"/>
    </source>
</evidence>
<evidence type="ECO:0000256" key="1">
    <source>
        <dbReference type="ARBA" id="ARBA00010634"/>
    </source>
</evidence>